<gene>
    <name evidence="1" type="ORF">PGLA1383_LOCUS9775</name>
</gene>
<evidence type="ECO:0000313" key="1">
    <source>
        <dbReference type="EMBL" id="CAE8591083.1"/>
    </source>
</evidence>
<sequence>MLHVCAQLKGLVMEFTGVSRFGRCPQNELAILLADRRFSPANASLWRHAVDSLPFVSSDLGSRPSSELQAMVVSLLPTLLSPAAVLRRGQSLTFAQHFQHCSLKSPVSIHSSAWLTTKRIAGAAGYILPHNRFRFQRSASMARV</sequence>
<protein>
    <submittedName>
        <fullName evidence="1">Uncharacterized protein</fullName>
    </submittedName>
</protein>
<reference evidence="1" key="1">
    <citation type="submission" date="2021-02" db="EMBL/GenBank/DDBJ databases">
        <authorList>
            <person name="Dougan E. K."/>
            <person name="Rhodes N."/>
            <person name="Thang M."/>
            <person name="Chan C."/>
        </authorList>
    </citation>
    <scope>NUCLEOTIDE SEQUENCE</scope>
</reference>
<comment type="caution">
    <text evidence="1">The sequence shown here is derived from an EMBL/GenBank/DDBJ whole genome shotgun (WGS) entry which is preliminary data.</text>
</comment>
<proteinExistence type="predicted"/>
<keyword evidence="2" id="KW-1185">Reference proteome</keyword>
<evidence type="ECO:0000313" key="2">
    <source>
        <dbReference type="Proteomes" id="UP000654075"/>
    </source>
</evidence>
<dbReference type="Proteomes" id="UP000654075">
    <property type="component" value="Unassembled WGS sequence"/>
</dbReference>
<name>A0A813DXJ3_POLGL</name>
<organism evidence="1 2">
    <name type="scientific">Polarella glacialis</name>
    <name type="common">Dinoflagellate</name>
    <dbReference type="NCBI Taxonomy" id="89957"/>
    <lineage>
        <taxon>Eukaryota</taxon>
        <taxon>Sar</taxon>
        <taxon>Alveolata</taxon>
        <taxon>Dinophyceae</taxon>
        <taxon>Suessiales</taxon>
        <taxon>Suessiaceae</taxon>
        <taxon>Polarella</taxon>
    </lineage>
</organism>
<dbReference type="AlphaFoldDB" id="A0A813DXJ3"/>
<dbReference type="EMBL" id="CAJNNV010004687">
    <property type="protein sequence ID" value="CAE8591083.1"/>
    <property type="molecule type" value="Genomic_DNA"/>
</dbReference>
<accession>A0A813DXJ3</accession>